<organism evidence="7 8">
    <name type="scientific">Aeromicrobium phragmitis</name>
    <dbReference type="NCBI Taxonomy" id="2478914"/>
    <lineage>
        <taxon>Bacteria</taxon>
        <taxon>Bacillati</taxon>
        <taxon>Actinomycetota</taxon>
        <taxon>Actinomycetes</taxon>
        <taxon>Propionibacteriales</taxon>
        <taxon>Nocardioidaceae</taxon>
        <taxon>Aeromicrobium</taxon>
    </lineage>
</organism>
<evidence type="ECO:0000256" key="5">
    <source>
        <dbReference type="RuleBase" id="RU362118"/>
    </source>
</evidence>
<dbReference type="InterPro" id="IPR015424">
    <property type="entry name" value="PyrdxlP-dep_Trfase"/>
</dbReference>
<dbReference type="InterPro" id="IPR015421">
    <property type="entry name" value="PyrdxlP-dep_Trfase_major"/>
</dbReference>
<dbReference type="GO" id="GO:0004123">
    <property type="term" value="F:cystathionine gamma-lyase activity"/>
    <property type="evidence" value="ECO:0007669"/>
    <property type="project" value="TreeGrafter"/>
</dbReference>
<protein>
    <submittedName>
        <fullName evidence="7">Cystathionine gamma-synthase</fullName>
    </submittedName>
</protein>
<dbReference type="GO" id="GO:0030170">
    <property type="term" value="F:pyridoxal phosphate binding"/>
    <property type="evidence" value="ECO:0007669"/>
    <property type="project" value="InterPro"/>
</dbReference>
<name>A0A3L8PPK7_9ACTN</name>
<evidence type="ECO:0000256" key="3">
    <source>
        <dbReference type="ARBA" id="ARBA00022898"/>
    </source>
</evidence>
<keyword evidence="8" id="KW-1185">Reference proteome</keyword>
<dbReference type="OrthoDB" id="9780685at2"/>
<gene>
    <name evidence="7" type="ORF">D9V41_06145</name>
</gene>
<proteinExistence type="inferred from homology"/>
<evidence type="ECO:0000256" key="6">
    <source>
        <dbReference type="SAM" id="MobiDB-lite"/>
    </source>
</evidence>
<dbReference type="AlphaFoldDB" id="A0A3L8PPK7"/>
<comment type="similarity">
    <text evidence="2 5">Belongs to the trans-sulfuration enzymes family.</text>
</comment>
<dbReference type="InterPro" id="IPR000277">
    <property type="entry name" value="Cys/Met-Metab_PyrdxlP-dep_enz"/>
</dbReference>
<dbReference type="InterPro" id="IPR015422">
    <property type="entry name" value="PyrdxlP-dep_Trfase_small"/>
</dbReference>
<dbReference type="PIRSF" id="PIRSF001434">
    <property type="entry name" value="CGS"/>
    <property type="match status" value="1"/>
</dbReference>
<evidence type="ECO:0000313" key="7">
    <source>
        <dbReference type="EMBL" id="RLV56643.1"/>
    </source>
</evidence>
<accession>A0A3L8PPK7</accession>
<dbReference type="EMBL" id="RDBF01000003">
    <property type="protein sequence ID" value="RLV56643.1"/>
    <property type="molecule type" value="Genomic_DNA"/>
</dbReference>
<feature type="modified residue" description="N6-(pyridoxal phosphate)lysine" evidence="4">
    <location>
        <position position="189"/>
    </location>
</feature>
<dbReference type="Pfam" id="PF01053">
    <property type="entry name" value="Cys_Met_Meta_PP"/>
    <property type="match status" value="1"/>
</dbReference>
<evidence type="ECO:0000256" key="1">
    <source>
        <dbReference type="ARBA" id="ARBA00001933"/>
    </source>
</evidence>
<evidence type="ECO:0000256" key="4">
    <source>
        <dbReference type="PIRSR" id="PIRSR001434-2"/>
    </source>
</evidence>
<evidence type="ECO:0000313" key="8">
    <source>
        <dbReference type="Proteomes" id="UP000282515"/>
    </source>
</evidence>
<keyword evidence="3 4" id="KW-0663">Pyridoxal phosphate</keyword>
<comment type="cofactor">
    <cofactor evidence="1 5">
        <name>pyridoxal 5'-phosphate</name>
        <dbReference type="ChEBI" id="CHEBI:597326"/>
    </cofactor>
</comment>
<dbReference type="SUPFAM" id="SSF53383">
    <property type="entry name" value="PLP-dependent transferases"/>
    <property type="match status" value="1"/>
</dbReference>
<dbReference type="Gene3D" id="3.40.640.10">
    <property type="entry name" value="Type I PLP-dependent aspartate aminotransferase-like (Major domain)"/>
    <property type="match status" value="1"/>
</dbReference>
<dbReference type="RefSeq" id="WP_121793648.1">
    <property type="nucleotide sequence ID" value="NZ_RDBF01000003.1"/>
</dbReference>
<dbReference type="Proteomes" id="UP000282515">
    <property type="component" value="Unassembled WGS sequence"/>
</dbReference>
<dbReference type="GO" id="GO:0019343">
    <property type="term" value="P:cysteine biosynthetic process via cystathionine"/>
    <property type="evidence" value="ECO:0007669"/>
    <property type="project" value="TreeGrafter"/>
</dbReference>
<reference evidence="7 8" key="1">
    <citation type="submission" date="2018-10" db="EMBL/GenBank/DDBJ databases">
        <title>Aeromicrobium sp. 9W16Y-2 whole genome shotgun sequence.</title>
        <authorList>
            <person name="Li F."/>
        </authorList>
    </citation>
    <scope>NUCLEOTIDE SEQUENCE [LARGE SCALE GENOMIC DNA]</scope>
    <source>
        <strain evidence="7 8">9W16Y-2</strain>
    </source>
</reference>
<dbReference type="Gene3D" id="3.90.1150.10">
    <property type="entry name" value="Aspartate Aminotransferase, domain 1"/>
    <property type="match status" value="1"/>
</dbReference>
<dbReference type="GO" id="GO:0003962">
    <property type="term" value="F:cystathionine gamma-synthase activity"/>
    <property type="evidence" value="ECO:0007669"/>
    <property type="project" value="TreeGrafter"/>
</dbReference>
<feature type="region of interest" description="Disordered" evidence="6">
    <location>
        <begin position="1"/>
        <end position="24"/>
    </location>
</feature>
<evidence type="ECO:0000256" key="2">
    <source>
        <dbReference type="ARBA" id="ARBA00009077"/>
    </source>
</evidence>
<comment type="caution">
    <text evidence="7">The sequence shown here is derived from an EMBL/GenBank/DDBJ whole genome shotgun (WGS) entry which is preliminary data.</text>
</comment>
<sequence length="348" mass="36791">MTPRDLTASSIAVSVGRPHEPGDPLSAPITLASALVPGGTAEYARAGNPVWEPLEQVVGELERGQALAFASGIAASAAVFSLVPAGSRVVAPHHGYYGTTKQLTSRPDLDVKLVDVSDTGATIEAMAGAALVWLESPTNPALEVADLPTLIGAAHDAGALVAVDNTFNSPLRQQPLELGADIVTHSASKLLAGHSDVILGLTVTRDADLYARLRAHRHDHGAIPGALESWLTTRGIRTLHVRLDRAEQNARELVGRLRVSPLVDEIRYPGFGTIVGIVLDDPHRAQRATEASNLVRYATSLGGVESTWERRRRHANEAPTIPAGLIRLSVGIEDVDDLWADIEAALGA</sequence>
<dbReference type="GO" id="GO:0005737">
    <property type="term" value="C:cytoplasm"/>
    <property type="evidence" value="ECO:0007669"/>
    <property type="project" value="TreeGrafter"/>
</dbReference>
<dbReference type="PANTHER" id="PTHR11808:SF15">
    <property type="entry name" value="CYSTATHIONINE GAMMA-LYASE"/>
    <property type="match status" value="1"/>
</dbReference>
<dbReference type="GO" id="GO:0019346">
    <property type="term" value="P:transsulfuration"/>
    <property type="evidence" value="ECO:0007669"/>
    <property type="project" value="InterPro"/>
</dbReference>
<dbReference type="PANTHER" id="PTHR11808">
    <property type="entry name" value="TRANS-SULFURATION ENZYME FAMILY MEMBER"/>
    <property type="match status" value="1"/>
</dbReference>